<dbReference type="AlphaFoldDB" id="A0A151JCY5"/>
<name>A0A151JCY5_9VIBR</name>
<feature type="compositionally biased region" description="Polar residues" evidence="1">
    <location>
        <begin position="109"/>
        <end position="134"/>
    </location>
</feature>
<keyword evidence="2" id="KW-0472">Membrane</keyword>
<evidence type="ECO:0000256" key="1">
    <source>
        <dbReference type="SAM" id="MobiDB-lite"/>
    </source>
</evidence>
<comment type="caution">
    <text evidence="4">The sequence shown here is derived from an EMBL/GenBank/DDBJ whole genome shotgun (WGS) entry which is preliminary data.</text>
</comment>
<sequence length="322" mass="36357">MKSWLKIGTVVAPVPFVFFVYKGNHPMWVKTLSTLWTAFMCLLYLGMIISPESNDLANLITFNIMALFAFFACSGLITLVKKSIQKTNNNNTINSQPKDIETQLERKPASNSPKTSAPIQPKETNTSAAQSSAEQELLTPRREKALYNLANKILEDDVVDLEESKKLRAWFKRYPESKEDPKTKELAATVELYLEDKVLDNDEALHLFVLLTDFCDGFEEREQANEKPKKKPAPTSGKRINIKESSGLSFLNELELGAQYFMNYKDAAGKVSDREIVLRKIEQNASGATYVKAFCLMRNSIRTFRADRITGICNVETGEAFV</sequence>
<gene>
    <name evidence="4" type="ORF">AUQ44_16650</name>
</gene>
<feature type="region of interest" description="Disordered" evidence="1">
    <location>
        <begin position="221"/>
        <end position="240"/>
    </location>
</feature>
<proteinExistence type="predicted"/>
<feature type="transmembrane region" description="Helical" evidence="2">
    <location>
        <begin position="32"/>
        <end position="50"/>
    </location>
</feature>
<evidence type="ECO:0000313" key="4">
    <source>
        <dbReference type="EMBL" id="KYN23605.1"/>
    </source>
</evidence>
<evidence type="ECO:0000313" key="5">
    <source>
        <dbReference type="Proteomes" id="UP000075349"/>
    </source>
</evidence>
<feature type="region of interest" description="Disordered" evidence="1">
    <location>
        <begin position="88"/>
        <end position="137"/>
    </location>
</feature>
<keyword evidence="2" id="KW-1133">Transmembrane helix</keyword>
<dbReference type="InterPro" id="IPR026881">
    <property type="entry name" value="WYL_dom"/>
</dbReference>
<accession>A0A151JCY5</accession>
<dbReference type="EMBL" id="LOMK01000002">
    <property type="protein sequence ID" value="KYN23605.1"/>
    <property type="molecule type" value="Genomic_DNA"/>
</dbReference>
<evidence type="ECO:0000256" key="2">
    <source>
        <dbReference type="SAM" id="Phobius"/>
    </source>
</evidence>
<feature type="transmembrane region" description="Helical" evidence="2">
    <location>
        <begin position="56"/>
        <end position="80"/>
    </location>
</feature>
<keyword evidence="2" id="KW-0812">Transmembrane</keyword>
<protein>
    <recommendedName>
        <fullName evidence="3">WYL domain-containing protein</fullName>
    </recommendedName>
</protein>
<feature type="domain" description="WYL" evidence="3">
    <location>
        <begin position="286"/>
        <end position="311"/>
    </location>
</feature>
<dbReference type="Pfam" id="PF13280">
    <property type="entry name" value="WYL"/>
    <property type="match status" value="1"/>
</dbReference>
<evidence type="ECO:0000259" key="3">
    <source>
        <dbReference type="Pfam" id="PF13280"/>
    </source>
</evidence>
<organism evidence="4 5">
    <name type="scientific">Vibrio cidicii</name>
    <dbReference type="NCBI Taxonomy" id="1763883"/>
    <lineage>
        <taxon>Bacteria</taxon>
        <taxon>Pseudomonadati</taxon>
        <taxon>Pseudomonadota</taxon>
        <taxon>Gammaproteobacteria</taxon>
        <taxon>Vibrionales</taxon>
        <taxon>Vibrionaceae</taxon>
        <taxon>Vibrio</taxon>
    </lineage>
</organism>
<feature type="compositionally biased region" description="Basic and acidic residues" evidence="1">
    <location>
        <begin position="98"/>
        <end position="108"/>
    </location>
</feature>
<feature type="compositionally biased region" description="Polar residues" evidence="1">
    <location>
        <begin position="88"/>
        <end position="97"/>
    </location>
</feature>
<reference evidence="5" key="1">
    <citation type="submission" date="2015-12" db="EMBL/GenBank/DDBJ databases">
        <authorList>
            <person name="Tarr C.L."/>
            <person name="Gladney L.M."/>
        </authorList>
    </citation>
    <scope>NUCLEOTIDE SEQUENCE [LARGE SCALE GENOMIC DNA]</scope>
    <source>
        <strain evidence="5">2756-81</strain>
    </source>
</reference>
<dbReference type="Proteomes" id="UP000075349">
    <property type="component" value="Unassembled WGS sequence"/>
</dbReference>